<feature type="domain" description="TRAM" evidence="6">
    <location>
        <begin position="1"/>
        <end position="58"/>
    </location>
</feature>
<dbReference type="PANTHER" id="PTHR11061">
    <property type="entry name" value="RNA M5U METHYLTRANSFERASE"/>
    <property type="match status" value="1"/>
</dbReference>
<keyword evidence="3 4" id="KW-0949">S-adenosyl-L-methionine</keyword>
<dbReference type="PROSITE" id="PS01230">
    <property type="entry name" value="TRMA_1"/>
    <property type="match status" value="1"/>
</dbReference>
<dbReference type="PANTHER" id="PTHR11061:SF30">
    <property type="entry name" value="TRNA (URACIL(54)-C(5))-METHYLTRANSFERASE"/>
    <property type="match status" value="1"/>
</dbReference>
<dbReference type="RefSeq" id="WP_099431517.1">
    <property type="nucleotide sequence ID" value="NZ_CP024160.1"/>
</dbReference>
<evidence type="ECO:0000313" key="7">
    <source>
        <dbReference type="EMBL" id="ATP53317.1"/>
    </source>
</evidence>
<accession>A0A2D1TVD6</accession>
<keyword evidence="1 4" id="KW-0489">Methyltransferase</keyword>
<keyword evidence="2 4" id="KW-0808">Transferase</keyword>
<dbReference type="KEGG" id="caer:CSV91_01450"/>
<dbReference type="Gene3D" id="2.40.50.1070">
    <property type="match status" value="1"/>
</dbReference>
<evidence type="ECO:0000259" key="6">
    <source>
        <dbReference type="PROSITE" id="PS50926"/>
    </source>
</evidence>
<comment type="similarity">
    <text evidence="4">Belongs to the class I-like SAM-binding methyltransferase superfamily. RNA M5U methyltransferase family.</text>
</comment>
<dbReference type="Proteomes" id="UP000225608">
    <property type="component" value="Chromosome"/>
</dbReference>
<sequence>MTGRDMKLTIESMTYGADGLAHADNGKAVFVQGAVAGDTVEAEVVQDGKSFMRARTTEILEPSPDRIQPPCPFVGICGGCSWGNLSRTAQLAAKEQNLRSTLERIGKFAPEQVDKLVQPICHTKDDWGYRNKIELEPTVVNGRVRLGMHGVDPSKIVTVDACPLFDKRFPKALKSVVGALNYLSGSHDLGLERVGIRASRRTKALEVALWTPTGSFPRSQISRVLADAAHPTSVVRVMSKGEKKARRVSKVEMLAGEGSWTENIAEGQMRLSAPSFFQVNTKGAEILIDLVMDALDPQEDELAVDLYCGAGTFTLPLARRCDFVAAVEAYGPAVRDLRRNLEINKLDNVDVIGGDAVREFPDQDADVLVVDPPRAGLAPEAIDLIASTSARDVAYVSCDPATLARDLKRFVEEGTFSPVKITPVDLFPQTFHCETVVHLRRN</sequence>
<feature type="binding site" evidence="4">
    <location>
        <position position="328"/>
    </location>
    <ligand>
        <name>S-adenosyl-L-methionine</name>
        <dbReference type="ChEBI" id="CHEBI:59789"/>
    </ligand>
</feature>
<dbReference type="Pfam" id="PF01938">
    <property type="entry name" value="TRAM"/>
    <property type="match status" value="1"/>
</dbReference>
<evidence type="ECO:0000256" key="3">
    <source>
        <dbReference type="ARBA" id="ARBA00022691"/>
    </source>
</evidence>
<dbReference type="PROSITE" id="PS51687">
    <property type="entry name" value="SAM_MT_RNA_M5U"/>
    <property type="match status" value="1"/>
</dbReference>
<evidence type="ECO:0000256" key="5">
    <source>
        <dbReference type="PROSITE-ProRule" id="PRU10015"/>
    </source>
</evidence>
<dbReference type="GO" id="GO:0070041">
    <property type="term" value="F:rRNA (uridine-C5-)-methyltransferase activity"/>
    <property type="evidence" value="ECO:0007669"/>
    <property type="project" value="TreeGrafter"/>
</dbReference>
<dbReference type="NCBIfam" id="TIGR00479">
    <property type="entry name" value="rumA"/>
    <property type="match status" value="1"/>
</dbReference>
<dbReference type="CDD" id="cd02440">
    <property type="entry name" value="AdoMet_MTases"/>
    <property type="match status" value="1"/>
</dbReference>
<evidence type="ECO:0000256" key="2">
    <source>
        <dbReference type="ARBA" id="ARBA00022679"/>
    </source>
</evidence>
<feature type="binding site" evidence="4">
    <location>
        <position position="371"/>
    </location>
    <ligand>
        <name>S-adenosyl-L-methionine</name>
        <dbReference type="ChEBI" id="CHEBI:59789"/>
    </ligand>
</feature>
<dbReference type="Gene3D" id="3.40.50.150">
    <property type="entry name" value="Vaccinia Virus protein VP39"/>
    <property type="match status" value="1"/>
</dbReference>
<feature type="active site" description="Nucleophile" evidence="4">
    <location>
        <position position="398"/>
    </location>
</feature>
<dbReference type="SUPFAM" id="SSF50249">
    <property type="entry name" value="Nucleic acid-binding proteins"/>
    <property type="match status" value="1"/>
</dbReference>
<dbReference type="SUPFAM" id="SSF53335">
    <property type="entry name" value="S-adenosyl-L-methionine-dependent methyltransferases"/>
    <property type="match status" value="1"/>
</dbReference>
<proteinExistence type="inferred from homology"/>
<dbReference type="AlphaFoldDB" id="A0A2D1TVD6"/>
<dbReference type="PROSITE" id="PS50926">
    <property type="entry name" value="TRAM"/>
    <property type="match status" value="1"/>
</dbReference>
<dbReference type="InterPro" id="IPR030390">
    <property type="entry name" value="MeTrfase_TrmA_AS"/>
</dbReference>
<dbReference type="InterPro" id="IPR029063">
    <property type="entry name" value="SAM-dependent_MTases_sf"/>
</dbReference>
<dbReference type="Pfam" id="PF05958">
    <property type="entry name" value="tRNA_U5-meth_tr"/>
    <property type="match status" value="1"/>
</dbReference>
<dbReference type="InterPro" id="IPR002792">
    <property type="entry name" value="TRAM_dom"/>
</dbReference>
<name>A0A2D1TVD6_9ACTN</name>
<feature type="binding site" evidence="4">
    <location>
        <position position="278"/>
    </location>
    <ligand>
        <name>S-adenosyl-L-methionine</name>
        <dbReference type="ChEBI" id="CHEBI:59789"/>
    </ligand>
</feature>
<evidence type="ECO:0000256" key="4">
    <source>
        <dbReference type="PROSITE-ProRule" id="PRU01024"/>
    </source>
</evidence>
<evidence type="ECO:0000313" key="8">
    <source>
        <dbReference type="Proteomes" id="UP000225608"/>
    </source>
</evidence>
<dbReference type="EMBL" id="CP024160">
    <property type="protein sequence ID" value="ATP53317.1"/>
    <property type="molecule type" value="Genomic_DNA"/>
</dbReference>
<dbReference type="InterPro" id="IPR012340">
    <property type="entry name" value="NA-bd_OB-fold"/>
</dbReference>
<gene>
    <name evidence="7" type="ORF">CSV91_01450</name>
</gene>
<feature type="active site" evidence="5">
    <location>
        <position position="398"/>
    </location>
</feature>
<organism evidence="7 8">
    <name type="scientific">Collinsella aerofaciens</name>
    <dbReference type="NCBI Taxonomy" id="74426"/>
    <lineage>
        <taxon>Bacteria</taxon>
        <taxon>Bacillati</taxon>
        <taxon>Actinomycetota</taxon>
        <taxon>Coriobacteriia</taxon>
        <taxon>Coriobacteriales</taxon>
        <taxon>Coriobacteriaceae</taxon>
        <taxon>Collinsella</taxon>
    </lineage>
</organism>
<protein>
    <submittedName>
        <fullName evidence="7">23S rRNA (Uracil(1939)-C(5))-methyltransferase RlmD</fullName>
    </submittedName>
</protein>
<dbReference type="GO" id="GO:0070475">
    <property type="term" value="P:rRNA base methylation"/>
    <property type="evidence" value="ECO:0007669"/>
    <property type="project" value="TreeGrafter"/>
</dbReference>
<dbReference type="Gene3D" id="2.40.50.140">
    <property type="entry name" value="Nucleic acid-binding proteins"/>
    <property type="match status" value="1"/>
</dbReference>
<dbReference type="InterPro" id="IPR010280">
    <property type="entry name" value="U5_MeTrfase_fam"/>
</dbReference>
<feature type="binding site" evidence="4">
    <location>
        <position position="307"/>
    </location>
    <ligand>
        <name>S-adenosyl-L-methionine</name>
        <dbReference type="ChEBI" id="CHEBI:59789"/>
    </ligand>
</feature>
<reference evidence="7 8" key="1">
    <citation type="submission" date="2017-10" db="EMBL/GenBank/DDBJ databases">
        <title>Complete genome sequence of Collinsella aerofaciens isolated from the gut of a healthy adult Indian.</title>
        <authorList>
            <person name="Bag S."/>
            <person name="Ghosh T.S."/>
            <person name="Das B."/>
        </authorList>
    </citation>
    <scope>NUCLEOTIDE SEQUENCE [LARGE SCALE GENOMIC DNA]</scope>
    <source>
        <strain evidence="8">indica</strain>
    </source>
</reference>
<evidence type="ECO:0000256" key="1">
    <source>
        <dbReference type="ARBA" id="ARBA00022603"/>
    </source>
</evidence>